<proteinExistence type="predicted"/>
<keyword evidence="2" id="KW-1185">Reference proteome</keyword>
<evidence type="ECO:0000313" key="2">
    <source>
        <dbReference type="Proteomes" id="UP000558488"/>
    </source>
</evidence>
<gene>
    <name evidence="1" type="ORF">mPipKuh1_009543</name>
</gene>
<dbReference type="EMBL" id="JACAGB010000003">
    <property type="protein sequence ID" value="KAF6374322.1"/>
    <property type="molecule type" value="Genomic_DNA"/>
</dbReference>
<sequence length="129" mass="15396">MHCWWECRLVQPLLRTVWSFLKKLKMDLPFDPVIPLLGIYPKNPETPIRKDICPPIFIAAQFTIARIWKQPRCPSADDWISKLWYIYTMEYYAAIKKFAATWMELENIMLSEISQSMKEKHHMTSLIYG</sequence>
<evidence type="ECO:0000313" key="1">
    <source>
        <dbReference type="EMBL" id="KAF6374322.1"/>
    </source>
</evidence>
<name>A0A7J7ZJ92_PIPKU</name>
<evidence type="ECO:0008006" key="3">
    <source>
        <dbReference type="Google" id="ProtNLM"/>
    </source>
</evidence>
<accession>A0A7J7ZJ92</accession>
<reference evidence="1 2" key="1">
    <citation type="journal article" date="2020" name="Nature">
        <title>Six reference-quality genomes reveal evolution of bat adaptations.</title>
        <authorList>
            <person name="Jebb D."/>
            <person name="Huang Z."/>
            <person name="Pippel M."/>
            <person name="Hughes G.M."/>
            <person name="Lavrichenko K."/>
            <person name="Devanna P."/>
            <person name="Winkler S."/>
            <person name="Jermiin L.S."/>
            <person name="Skirmuntt E.C."/>
            <person name="Katzourakis A."/>
            <person name="Burkitt-Gray L."/>
            <person name="Ray D.A."/>
            <person name="Sullivan K.A.M."/>
            <person name="Roscito J.G."/>
            <person name="Kirilenko B.M."/>
            <person name="Davalos L.M."/>
            <person name="Corthals A.P."/>
            <person name="Power M.L."/>
            <person name="Jones G."/>
            <person name="Ransome R.D."/>
            <person name="Dechmann D.K.N."/>
            <person name="Locatelli A.G."/>
            <person name="Puechmaille S.J."/>
            <person name="Fedrigo O."/>
            <person name="Jarvis E.D."/>
            <person name="Hiller M."/>
            <person name="Vernes S.C."/>
            <person name="Myers E.W."/>
            <person name="Teeling E.C."/>
        </authorList>
    </citation>
    <scope>NUCLEOTIDE SEQUENCE [LARGE SCALE GENOMIC DNA]</scope>
    <source>
        <strain evidence="1">MPipKuh1</strain>
        <tissue evidence="1">Flight muscle</tissue>
    </source>
</reference>
<dbReference type="Proteomes" id="UP000558488">
    <property type="component" value="Unassembled WGS sequence"/>
</dbReference>
<organism evidence="1 2">
    <name type="scientific">Pipistrellus kuhlii</name>
    <name type="common">Kuhl's pipistrelle</name>
    <dbReference type="NCBI Taxonomy" id="59472"/>
    <lineage>
        <taxon>Eukaryota</taxon>
        <taxon>Metazoa</taxon>
        <taxon>Chordata</taxon>
        <taxon>Craniata</taxon>
        <taxon>Vertebrata</taxon>
        <taxon>Euteleostomi</taxon>
        <taxon>Mammalia</taxon>
        <taxon>Eutheria</taxon>
        <taxon>Laurasiatheria</taxon>
        <taxon>Chiroptera</taxon>
        <taxon>Yangochiroptera</taxon>
        <taxon>Vespertilionidae</taxon>
        <taxon>Pipistrellus</taxon>
    </lineage>
</organism>
<protein>
    <recommendedName>
        <fullName evidence="3">DUF1725 domain-containing protein</fullName>
    </recommendedName>
</protein>
<comment type="caution">
    <text evidence="1">The sequence shown here is derived from an EMBL/GenBank/DDBJ whole genome shotgun (WGS) entry which is preliminary data.</text>
</comment>
<dbReference type="AlphaFoldDB" id="A0A7J7ZJ92"/>